<accession>A0A8S5SA89</accession>
<dbReference type="PROSITE" id="PS51750">
    <property type="entry name" value="BRO_N"/>
    <property type="match status" value="1"/>
</dbReference>
<evidence type="ECO:0000259" key="1">
    <source>
        <dbReference type="PROSITE" id="PS51750"/>
    </source>
</evidence>
<dbReference type="EMBL" id="BK032562">
    <property type="protein sequence ID" value="DAF47972.1"/>
    <property type="molecule type" value="Genomic_DNA"/>
</dbReference>
<dbReference type="PANTHER" id="PTHR36180">
    <property type="entry name" value="DNA-BINDING PROTEIN-RELATED-RELATED"/>
    <property type="match status" value="1"/>
</dbReference>
<reference evidence="2" key="1">
    <citation type="journal article" date="2021" name="Proc. Natl. Acad. Sci. U.S.A.">
        <title>A Catalog of Tens of Thousands of Viruses from Human Metagenomes Reveals Hidden Associations with Chronic Diseases.</title>
        <authorList>
            <person name="Tisza M.J."/>
            <person name="Buck C.B."/>
        </authorList>
    </citation>
    <scope>NUCLEOTIDE SEQUENCE</scope>
    <source>
        <strain evidence="2">CtgaY24</strain>
    </source>
</reference>
<organism evidence="2">
    <name type="scientific">Siphoviridae sp. ctgaY24</name>
    <dbReference type="NCBI Taxonomy" id="2827911"/>
    <lineage>
        <taxon>Viruses</taxon>
        <taxon>Duplodnaviria</taxon>
        <taxon>Heunggongvirae</taxon>
        <taxon>Uroviricota</taxon>
        <taxon>Caudoviricetes</taxon>
    </lineage>
</organism>
<dbReference type="SMART" id="SM01040">
    <property type="entry name" value="Bro-N"/>
    <property type="match status" value="1"/>
</dbReference>
<evidence type="ECO:0000313" key="2">
    <source>
        <dbReference type="EMBL" id="DAF47972.1"/>
    </source>
</evidence>
<protein>
    <submittedName>
        <fullName evidence="2">Repressor domain protein</fullName>
    </submittedName>
</protein>
<name>A0A8S5SA89_9CAUD</name>
<sequence length="121" mass="13253">MTENNKTMVTVFESKDFGKVRTVDIDNKIYFCGSDVAKALGYSRPADAITSHCKGVCVLPTPSAGGVQKTKFISEGDVYRLIAHSKLPSAERFESWIFDEVLPTIHKTGSYIAAGSEKTMN</sequence>
<proteinExistence type="predicted"/>
<dbReference type="InterPro" id="IPR003497">
    <property type="entry name" value="BRO_N_domain"/>
</dbReference>
<dbReference type="Pfam" id="PF02498">
    <property type="entry name" value="Bro-N"/>
    <property type="match status" value="1"/>
</dbReference>
<feature type="domain" description="Bro-N" evidence="1">
    <location>
        <begin position="1"/>
        <end position="109"/>
    </location>
</feature>
<dbReference type="PANTHER" id="PTHR36180:SF2">
    <property type="entry name" value="BRO FAMILY PROTEIN"/>
    <property type="match status" value="1"/>
</dbReference>